<proteinExistence type="predicted"/>
<dbReference type="CDD" id="cd08545">
    <property type="entry name" value="YcnI_like"/>
    <property type="match status" value="1"/>
</dbReference>
<evidence type="ECO:0000259" key="2">
    <source>
        <dbReference type="Pfam" id="PF07987"/>
    </source>
</evidence>
<organism evidence="3 4">
    <name type="scientific">Oceanisphaera avium</name>
    <dbReference type="NCBI Taxonomy" id="1903694"/>
    <lineage>
        <taxon>Bacteria</taxon>
        <taxon>Pseudomonadati</taxon>
        <taxon>Pseudomonadota</taxon>
        <taxon>Gammaproteobacteria</taxon>
        <taxon>Aeromonadales</taxon>
        <taxon>Aeromonadaceae</taxon>
        <taxon>Oceanisphaera</taxon>
    </lineage>
</organism>
<feature type="chain" id="PRO_5012237128" description="YncI copper-binding domain-containing protein" evidence="1">
    <location>
        <begin position="22"/>
        <end position="166"/>
    </location>
</feature>
<dbReference type="Proteomes" id="UP000243793">
    <property type="component" value="Chromosome"/>
</dbReference>
<protein>
    <recommendedName>
        <fullName evidence="2">YncI copper-binding domain-containing protein</fullName>
    </recommendedName>
</protein>
<keyword evidence="4" id="KW-1185">Reference proteome</keyword>
<dbReference type="AlphaFoldDB" id="A0A1Y0CWH9"/>
<evidence type="ECO:0000256" key="1">
    <source>
        <dbReference type="SAM" id="SignalP"/>
    </source>
</evidence>
<gene>
    <name evidence="3" type="ORF">CBP12_05420</name>
</gene>
<name>A0A1Y0CWH9_9GAMM</name>
<dbReference type="InterPro" id="IPR012533">
    <property type="entry name" value="YcnI-copper_dom"/>
</dbReference>
<dbReference type="OrthoDB" id="9796962at2"/>
<evidence type="ECO:0000313" key="4">
    <source>
        <dbReference type="Proteomes" id="UP000243793"/>
    </source>
</evidence>
<dbReference type="Pfam" id="PF07987">
    <property type="entry name" value="DUF1775"/>
    <property type="match status" value="1"/>
</dbReference>
<dbReference type="RefSeq" id="WP_086963534.1">
    <property type="nucleotide sequence ID" value="NZ_CP021376.1"/>
</dbReference>
<keyword evidence="1" id="KW-0732">Signal</keyword>
<dbReference type="Gene3D" id="2.60.40.2230">
    <property type="entry name" value="Uncharacterised protein YcnI-like PF07987, DUF1775"/>
    <property type="match status" value="1"/>
</dbReference>
<feature type="signal peptide" evidence="1">
    <location>
        <begin position="1"/>
        <end position="21"/>
    </location>
</feature>
<dbReference type="InterPro" id="IPR038507">
    <property type="entry name" value="YcnI-like_sf"/>
</dbReference>
<dbReference type="EMBL" id="CP021376">
    <property type="protein sequence ID" value="ART79662.1"/>
    <property type="molecule type" value="Genomic_DNA"/>
</dbReference>
<accession>A0A1Y0CWH9</accession>
<evidence type="ECO:0000313" key="3">
    <source>
        <dbReference type="EMBL" id="ART79662.1"/>
    </source>
</evidence>
<dbReference type="KEGG" id="ocm:CBP12_05420"/>
<sequence>MSKRNLLLAALVALAPQLASAHVTLDTTEAVAGSYQKIVLRVPHGCAGSPTTGIRVQIPEGAIAIKPQPKPGWQLSTKQGDYAHHYELHNTPIKSGVKEVQWSGGSLADEHYDEFVLRAYLAADLSTTEPLRFPVIQECETGIERWIDQDENAAHPAPALRILPKE</sequence>
<reference evidence="4" key="1">
    <citation type="submission" date="2017-05" db="EMBL/GenBank/DDBJ databases">
        <authorList>
            <person name="Sung H."/>
        </authorList>
    </citation>
    <scope>NUCLEOTIDE SEQUENCE [LARGE SCALE GENOMIC DNA]</scope>
    <source>
        <strain evidence="4">AMac2203</strain>
    </source>
</reference>
<feature type="domain" description="YncI copper-binding" evidence="2">
    <location>
        <begin position="22"/>
        <end position="162"/>
    </location>
</feature>